<organism evidence="3 4">
    <name type="scientific">Porphyridium purpureum</name>
    <name type="common">Red alga</name>
    <name type="synonym">Porphyridium cruentum</name>
    <dbReference type="NCBI Taxonomy" id="35688"/>
    <lineage>
        <taxon>Eukaryota</taxon>
        <taxon>Rhodophyta</taxon>
        <taxon>Bangiophyceae</taxon>
        <taxon>Porphyridiales</taxon>
        <taxon>Porphyridiaceae</taxon>
        <taxon>Porphyridium</taxon>
    </lineage>
</organism>
<gene>
    <name evidence="3" type="ORF">FVE85_4098</name>
</gene>
<evidence type="ECO:0000256" key="2">
    <source>
        <dbReference type="ARBA" id="ARBA00023002"/>
    </source>
</evidence>
<reference evidence="4" key="1">
    <citation type="journal article" date="2019" name="Nat. Commun.">
        <title>Expansion of phycobilisome linker gene families in mesophilic red algae.</title>
        <authorList>
            <person name="Lee J."/>
            <person name="Kim D."/>
            <person name="Bhattacharya D."/>
            <person name="Yoon H.S."/>
        </authorList>
    </citation>
    <scope>NUCLEOTIDE SEQUENCE [LARGE SCALE GENOMIC DNA]</scope>
    <source>
        <strain evidence="4">CCMP 1328</strain>
    </source>
</reference>
<dbReference type="OMA" id="IHAREIC"/>
<dbReference type="OrthoDB" id="191139at2759"/>
<proteinExistence type="inferred from homology"/>
<dbReference type="Proteomes" id="UP000324585">
    <property type="component" value="Unassembled WGS sequence"/>
</dbReference>
<dbReference type="SUPFAM" id="SSF51735">
    <property type="entry name" value="NAD(P)-binding Rossmann-fold domains"/>
    <property type="match status" value="1"/>
</dbReference>
<comment type="similarity">
    <text evidence="1">Belongs to the short-chain dehydrogenases/reductases (SDR) family.</text>
</comment>
<dbReference type="Pfam" id="PF00106">
    <property type="entry name" value="adh_short"/>
    <property type="match status" value="1"/>
</dbReference>
<evidence type="ECO:0000313" key="4">
    <source>
        <dbReference type="Proteomes" id="UP000324585"/>
    </source>
</evidence>
<dbReference type="Gene3D" id="3.40.50.720">
    <property type="entry name" value="NAD(P)-binding Rossmann-like Domain"/>
    <property type="match status" value="1"/>
</dbReference>
<dbReference type="InterPro" id="IPR036291">
    <property type="entry name" value="NAD(P)-bd_dom_sf"/>
</dbReference>
<evidence type="ECO:0000256" key="1">
    <source>
        <dbReference type="ARBA" id="ARBA00006484"/>
    </source>
</evidence>
<dbReference type="EMBL" id="VRMN01000005">
    <property type="protein sequence ID" value="KAA8494123.1"/>
    <property type="molecule type" value="Genomic_DNA"/>
</dbReference>
<dbReference type="InterPro" id="IPR002347">
    <property type="entry name" value="SDR_fam"/>
</dbReference>
<name>A0A5J4YTN0_PORPP</name>
<protein>
    <submittedName>
        <fullName evidence="3">Putative oxidoreductase</fullName>
    </submittedName>
</protein>
<dbReference type="GO" id="GO:0016491">
    <property type="term" value="F:oxidoreductase activity"/>
    <property type="evidence" value="ECO:0007669"/>
    <property type="project" value="UniProtKB-KW"/>
</dbReference>
<dbReference type="AlphaFoldDB" id="A0A5J4YTN0"/>
<keyword evidence="4" id="KW-1185">Reference proteome</keyword>
<comment type="caution">
    <text evidence="3">The sequence shown here is derived from an EMBL/GenBank/DDBJ whole genome shotgun (WGS) entry which is preliminary data.</text>
</comment>
<sequence length="313" mass="34686">MRVVVLSGGSGTGIGFETAVSLCSSGARVILVCRNATRAQAAVAQIQQRTRYGSIEYVLGDLESVESVHHVARAIRERTQRVNVLVHNAGILYFGADELCANGVERALAVNHIGPLLLNKLVAPLLLRSARENGAARIVHVSSSAHHKGAWRLGAHCNPQQIRNMTQTPTPKYKNPIKRWLFNGYWRYADSKLFQLMSAIAFQESLSGKDAERIRTVCVHPGLVRSEIFDKIALMQPVLHLFPWLYISPRQAAEYVSAACISDDTSVLPSSQMRWTYLVRDKVSQVAACVRDPVRRQAVYHGSLQLVEHLGTK</sequence>
<evidence type="ECO:0000313" key="3">
    <source>
        <dbReference type="EMBL" id="KAA8494123.1"/>
    </source>
</evidence>
<dbReference type="PANTHER" id="PTHR24320">
    <property type="entry name" value="RETINOL DEHYDROGENASE"/>
    <property type="match status" value="1"/>
</dbReference>
<keyword evidence="2" id="KW-0560">Oxidoreductase</keyword>
<dbReference type="PANTHER" id="PTHR24320:SF148">
    <property type="entry name" value="NAD(P)-BINDING ROSSMANN-FOLD SUPERFAMILY PROTEIN"/>
    <property type="match status" value="1"/>
</dbReference>
<accession>A0A5J4YTN0</accession>
<dbReference type="PRINTS" id="PR00081">
    <property type="entry name" value="GDHRDH"/>
</dbReference>